<evidence type="ECO:0000313" key="2">
    <source>
        <dbReference type="EMBL" id="MCP1109643.1"/>
    </source>
</evidence>
<dbReference type="InterPro" id="IPR053158">
    <property type="entry name" value="CapK_Type1_Caps_Biosynth"/>
</dbReference>
<dbReference type="SUPFAM" id="SSF56801">
    <property type="entry name" value="Acetyl-CoA synthetase-like"/>
    <property type="match status" value="1"/>
</dbReference>
<dbReference type="NCBIfam" id="NF045666">
    <property type="entry name" value="DVU1553_fam_AMP"/>
    <property type="match status" value="1"/>
</dbReference>
<dbReference type="PANTHER" id="PTHR36932">
    <property type="entry name" value="CAPSULAR POLYSACCHARIDE BIOSYNTHESIS PROTEIN"/>
    <property type="match status" value="1"/>
</dbReference>
<dbReference type="Proteomes" id="UP001523565">
    <property type="component" value="Unassembled WGS sequence"/>
</dbReference>
<dbReference type="Gene3D" id="3.40.50.12780">
    <property type="entry name" value="N-terminal domain of ligase-like"/>
    <property type="match status" value="1"/>
</dbReference>
<accession>A0ABT1EG19</accession>
<organism evidence="2 3">
    <name type="scientific">Ohessyouella blattaphilus</name>
    <dbReference type="NCBI Taxonomy" id="2949333"/>
    <lineage>
        <taxon>Bacteria</taxon>
        <taxon>Bacillati</taxon>
        <taxon>Bacillota</taxon>
        <taxon>Clostridia</taxon>
        <taxon>Lachnospirales</taxon>
        <taxon>Lachnospiraceae</taxon>
        <taxon>Ohessyouella</taxon>
    </lineage>
</organism>
<dbReference type="Pfam" id="PF00501">
    <property type="entry name" value="AMP-binding"/>
    <property type="match status" value="1"/>
</dbReference>
<protein>
    <submittedName>
        <fullName evidence="2">AMP-binding protein</fullName>
    </submittedName>
</protein>
<name>A0ABT1EG19_9FIRM</name>
<gene>
    <name evidence="2" type="ORF">NK118_05170</name>
</gene>
<evidence type="ECO:0000313" key="3">
    <source>
        <dbReference type="Proteomes" id="UP001523565"/>
    </source>
</evidence>
<comment type="caution">
    <text evidence="2">The sequence shown here is derived from an EMBL/GenBank/DDBJ whole genome shotgun (WGS) entry which is preliminary data.</text>
</comment>
<feature type="domain" description="AMP-dependent synthetase/ligase" evidence="1">
    <location>
        <begin position="69"/>
        <end position="256"/>
    </location>
</feature>
<dbReference type="InterPro" id="IPR000873">
    <property type="entry name" value="AMP-dep_synth/lig_dom"/>
</dbReference>
<dbReference type="PANTHER" id="PTHR36932:SF1">
    <property type="entry name" value="CAPSULAR POLYSACCHARIDE BIOSYNTHESIS PROTEIN"/>
    <property type="match status" value="1"/>
</dbReference>
<sequence>MKNQQIKAALEVARYAHNHSPFYREHLAGKNLEDFETLPFLTGALLREQGERLLATSLGEVARIRTFSTSGSTGSPKRIFHGNDDLERTIAFFGEGMKRITPEGSTVFILMSDAKPGSIASLLKEGLSRYHRQGFIHGRPQQLEETIAALTAADCLVGMPADVYYLCKKAPELKIPYVLLSADYVASGIIRTLEELWQAKVYTHYGLTETCYGLAVQCPKRRGMHLRSDDFYLEIINPVTERLLPFGEVGEIVLTSLQKSVMPLIRYRTGDLGKLSDTPCPCGYIGPSLEGVYGRAENRKSPINIHRLDDLILAEKEVFAYEATLAENKLLLTIEGEIDLDRLASRLPLPVEVRHTVCPPWESSGKRSLHFR</sequence>
<dbReference type="InterPro" id="IPR042099">
    <property type="entry name" value="ANL_N_sf"/>
</dbReference>
<keyword evidence="3" id="KW-1185">Reference proteome</keyword>
<dbReference type="RefSeq" id="WP_262068524.1">
    <property type="nucleotide sequence ID" value="NZ_JAMXOC010000005.1"/>
</dbReference>
<proteinExistence type="predicted"/>
<dbReference type="EMBL" id="JAMZFV010000005">
    <property type="protein sequence ID" value="MCP1109643.1"/>
    <property type="molecule type" value="Genomic_DNA"/>
</dbReference>
<reference evidence="2 3" key="1">
    <citation type="journal article" date="2022" name="Genome Biol. Evol.">
        <title>Host diet, physiology and behaviors set the stage for Lachnospiraceae cladogenesis.</title>
        <authorList>
            <person name="Vera-Ponce De Leon A."/>
            <person name="Schneider M."/>
            <person name="Jahnes B.C."/>
            <person name="Sadowski V."/>
            <person name="Camuy-Velez L.A."/>
            <person name="Duan J."/>
            <person name="Sabree Z.L."/>
        </authorList>
    </citation>
    <scope>NUCLEOTIDE SEQUENCE [LARGE SCALE GENOMIC DNA]</scope>
    <source>
        <strain evidence="2 3">PAL227</strain>
    </source>
</reference>
<evidence type="ECO:0000259" key="1">
    <source>
        <dbReference type="Pfam" id="PF00501"/>
    </source>
</evidence>